<protein>
    <submittedName>
        <fullName evidence="1">Uncharacterized protein</fullName>
    </submittedName>
</protein>
<evidence type="ECO:0000313" key="2">
    <source>
        <dbReference type="Proteomes" id="UP000012429"/>
    </source>
</evidence>
<reference evidence="1 2" key="1">
    <citation type="journal article" date="2012" name="BMC Genomics">
        <title>Genomic basis of broad host range and environmental adaptability of Rhizobium tropici CIAT 899 and Rhizobium sp. PRF 81 which are used in inoculants for common bean (Phaseolus vulgaris L.).</title>
        <authorList>
            <person name="Ormeno-Orrillo E."/>
            <person name="Menna P."/>
            <person name="Almeida L.G."/>
            <person name="Ollero F.J."/>
            <person name="Nicolas M.F."/>
            <person name="Pains Rodrigues E."/>
            <person name="Shigueyoshi Nakatani A."/>
            <person name="Silva Batista J.S."/>
            <person name="Oliveira Chueire L.M."/>
            <person name="Souza R.C."/>
            <person name="Ribeiro Vasconcelos A.T."/>
            <person name="Megias M."/>
            <person name="Hungria M."/>
            <person name="Martinez-Romero E."/>
        </authorList>
    </citation>
    <scope>NUCLEOTIDE SEQUENCE [LARGE SCALE GENOMIC DNA]</scope>
    <source>
        <strain evidence="1 2">PRF 81</strain>
    </source>
</reference>
<proteinExistence type="predicted"/>
<dbReference type="Proteomes" id="UP000012429">
    <property type="component" value="Unassembled WGS sequence"/>
</dbReference>
<name>N6V5M4_9HYPH</name>
<sequence>MRHGPAKEISGGNILEANKPSTADEWCDHYGVDVIDGVATLFKAVDDDYSTSRARQKDISYAPGQIPVAPDWDGGLEECGGGLHASPHPRMALEFNIGAKKFVGCPVKLEDISVHPNGSMPQKVKFRGCCSPCFEVDRNGKPSPVAIEQAAE</sequence>
<keyword evidence="2" id="KW-1185">Reference proteome</keyword>
<accession>N6V5M4</accession>
<evidence type="ECO:0000313" key="1">
    <source>
        <dbReference type="EMBL" id="ENN89120.1"/>
    </source>
</evidence>
<organism evidence="1 2">
    <name type="scientific">Rhizobium freirei PRF 81</name>
    <dbReference type="NCBI Taxonomy" id="363754"/>
    <lineage>
        <taxon>Bacteria</taxon>
        <taxon>Pseudomonadati</taxon>
        <taxon>Pseudomonadota</taxon>
        <taxon>Alphaproteobacteria</taxon>
        <taxon>Hyphomicrobiales</taxon>
        <taxon>Rhizobiaceae</taxon>
        <taxon>Rhizobium/Agrobacterium group</taxon>
        <taxon>Rhizobium</taxon>
    </lineage>
</organism>
<dbReference type="STRING" id="363754.RHSP_82707"/>
<gene>
    <name evidence="1" type="ORF">RHSP_82707</name>
</gene>
<dbReference type="EMBL" id="AQHN01000011">
    <property type="protein sequence ID" value="ENN89120.1"/>
    <property type="molecule type" value="Genomic_DNA"/>
</dbReference>
<comment type="caution">
    <text evidence="1">The sequence shown here is derived from an EMBL/GenBank/DDBJ whole genome shotgun (WGS) entry which is preliminary data.</text>
</comment>
<dbReference type="AlphaFoldDB" id="N6V5M4"/>
<dbReference type="PATRIC" id="fig|363754.4.peg.1151"/>